<dbReference type="PATRIC" id="fig|289376.4.peg.472"/>
<dbReference type="STRING" id="289376.THEYE_A0477"/>
<proteinExistence type="predicted"/>
<dbReference type="AlphaFoldDB" id="B5YJA7"/>
<dbReference type="KEGG" id="tye:THEYE_A0477"/>
<accession>B5YJA7</accession>
<evidence type="ECO:0000313" key="1">
    <source>
        <dbReference type="EMBL" id="ACI21991.1"/>
    </source>
</evidence>
<dbReference type="InParanoid" id="B5YJA7"/>
<gene>
    <name evidence="1" type="ordered locus">THEYE_A0477</name>
</gene>
<protein>
    <recommendedName>
        <fullName evidence="3">Sulfotransferase</fullName>
    </recommendedName>
</protein>
<dbReference type="Pfam" id="PF13469">
    <property type="entry name" value="Sulfotransfer_3"/>
    <property type="match status" value="1"/>
</dbReference>
<evidence type="ECO:0000313" key="2">
    <source>
        <dbReference type="Proteomes" id="UP000000718"/>
    </source>
</evidence>
<dbReference type="Gene3D" id="3.40.50.300">
    <property type="entry name" value="P-loop containing nucleotide triphosphate hydrolases"/>
    <property type="match status" value="1"/>
</dbReference>
<dbReference type="EnsemblBacteria" id="ACI21991">
    <property type="protein sequence ID" value="ACI21991"/>
    <property type="gene ID" value="THEYE_A0477"/>
</dbReference>
<evidence type="ECO:0008006" key="3">
    <source>
        <dbReference type="Google" id="ProtNLM"/>
    </source>
</evidence>
<dbReference type="HOGENOM" id="CLU_778304_0_0_0"/>
<name>B5YJA7_THEYD</name>
<organism evidence="1 2">
    <name type="scientific">Thermodesulfovibrio yellowstonii (strain ATCC 51303 / DSM 11347 / YP87)</name>
    <dbReference type="NCBI Taxonomy" id="289376"/>
    <lineage>
        <taxon>Bacteria</taxon>
        <taxon>Pseudomonadati</taxon>
        <taxon>Nitrospirota</taxon>
        <taxon>Thermodesulfovibrionia</taxon>
        <taxon>Thermodesulfovibrionales</taxon>
        <taxon>Thermodesulfovibrionaceae</taxon>
        <taxon>Thermodesulfovibrio</taxon>
    </lineage>
</organism>
<dbReference type="EMBL" id="CP001147">
    <property type="protein sequence ID" value="ACI21991.1"/>
    <property type="molecule type" value="Genomic_DNA"/>
</dbReference>
<dbReference type="InterPro" id="IPR027417">
    <property type="entry name" value="P-loop_NTPase"/>
</dbReference>
<dbReference type="RefSeq" id="WP_012546686.1">
    <property type="nucleotide sequence ID" value="NC_011296.1"/>
</dbReference>
<reference evidence="1 2" key="2">
    <citation type="journal article" date="2015" name="Genome Announc.">
        <title>Genome Sequence of the Sulfate-Reducing Thermophilic Bacterium Thermodesulfovibrio yellowstonii Strain DSM 11347T (Phylum Nitrospirae).</title>
        <authorList>
            <person name="Bhatnagar S."/>
            <person name="Badger J.H."/>
            <person name="Madupu R."/>
            <person name="Khouri H.M."/>
            <person name="O'Connor E.M."/>
            <person name="Robb F.T."/>
            <person name="Ward N.L."/>
            <person name="Eisen J.A."/>
        </authorList>
    </citation>
    <scope>NUCLEOTIDE SEQUENCE [LARGE SCALE GENOMIC DNA]</scope>
    <source>
        <strain evidence="2">ATCC 51303 / DSM 11347 / YP87</strain>
    </source>
</reference>
<keyword evidence="2" id="KW-1185">Reference proteome</keyword>
<reference evidence="2" key="1">
    <citation type="submission" date="2008-08" db="EMBL/GenBank/DDBJ databases">
        <title>The complete genome sequence of Thermodesulfovibrio yellowstonii strain ATCC 51303 / DSM 11347 / YP87.</title>
        <authorList>
            <person name="Dodson R.J."/>
            <person name="Durkin A.S."/>
            <person name="Wu M."/>
            <person name="Eisen J."/>
            <person name="Sutton G."/>
        </authorList>
    </citation>
    <scope>NUCLEOTIDE SEQUENCE [LARGE SCALE GENOMIC DNA]</scope>
    <source>
        <strain evidence="2">ATCC 51303 / DSM 11347 / YP87</strain>
    </source>
</reference>
<dbReference type="SUPFAM" id="SSF52540">
    <property type="entry name" value="P-loop containing nucleoside triphosphate hydrolases"/>
    <property type="match status" value="1"/>
</dbReference>
<dbReference type="Proteomes" id="UP000000718">
    <property type="component" value="Chromosome"/>
</dbReference>
<dbReference type="OrthoDB" id="3337911at2"/>
<sequence>MKYKKIFFHFLSKYIPSALKLKIKNFLFYFKKSCVTLEKPIFIWGTGRSGTHLLYDLLSLHPDLCFVRTYKRWKKGLWGSMHYGDTTPEKLKGYPIPVEGMIFNWQTAGLIPIFKGKMKRDHILKINKDIVIENYKTLYVKWKWLKCDKKYRVLDKTPAYIMMVEIINEIFPDSYHIFCIRDPRSVVNSILRIARFTGKDNFEKEYKDGFFANMYPDGYEKIIGKSLVEIICWQVEKLILTGFSYIKLLDNRLIPFRYEELLNDIHNSYFNLIKKLELSPFYKIIDLIPNKFPDYSPDWPQPFENFDANEKICFNSEELKFFSEIQKLAILLGYDKNKPGKIIKPISRELYQISNN</sequence>